<proteinExistence type="predicted"/>
<name>A0A8T0JHD9_PHAAN</name>
<dbReference type="SMART" id="SM00717">
    <property type="entry name" value="SANT"/>
    <property type="match status" value="1"/>
</dbReference>
<evidence type="ECO:0000259" key="5">
    <source>
        <dbReference type="PROSITE" id="PS50090"/>
    </source>
</evidence>
<dbReference type="CDD" id="cd00167">
    <property type="entry name" value="SANT"/>
    <property type="match status" value="1"/>
</dbReference>
<dbReference type="GO" id="GO:0003677">
    <property type="term" value="F:DNA binding"/>
    <property type="evidence" value="ECO:0007669"/>
    <property type="project" value="UniProtKB-KW"/>
</dbReference>
<dbReference type="GO" id="GO:0005634">
    <property type="term" value="C:nucleus"/>
    <property type="evidence" value="ECO:0007669"/>
    <property type="project" value="UniProtKB-SubCell"/>
</dbReference>
<evidence type="ECO:0000313" key="8">
    <source>
        <dbReference type="Proteomes" id="UP000743370"/>
    </source>
</evidence>
<accession>A0A8T0JHD9</accession>
<protein>
    <submittedName>
        <fullName evidence="7">Transcription factor</fullName>
    </submittedName>
</protein>
<dbReference type="PANTHER" id="PTHR10641">
    <property type="entry name" value="MYB FAMILY TRANSCRIPTION FACTOR"/>
    <property type="match status" value="1"/>
</dbReference>
<feature type="region of interest" description="Disordered" evidence="4">
    <location>
        <begin position="177"/>
        <end position="199"/>
    </location>
</feature>
<feature type="compositionally biased region" description="Low complexity" evidence="4">
    <location>
        <begin position="186"/>
        <end position="199"/>
    </location>
</feature>
<dbReference type="Pfam" id="PF00249">
    <property type="entry name" value="Myb_DNA-binding"/>
    <property type="match status" value="1"/>
</dbReference>
<gene>
    <name evidence="7" type="ORF">HKW66_Vig0218350</name>
</gene>
<dbReference type="Gene3D" id="1.10.10.60">
    <property type="entry name" value="Homeodomain-like"/>
    <property type="match status" value="1"/>
</dbReference>
<feature type="domain" description="Myb-like" evidence="5">
    <location>
        <begin position="86"/>
        <end position="133"/>
    </location>
</feature>
<feature type="domain" description="HTH myb-type" evidence="6">
    <location>
        <begin position="86"/>
        <end position="137"/>
    </location>
</feature>
<comment type="subcellular location">
    <subcellularLocation>
        <location evidence="1">Nucleus</location>
    </subcellularLocation>
</comment>
<dbReference type="InterPro" id="IPR015495">
    <property type="entry name" value="Myb_TF_plants"/>
</dbReference>
<evidence type="ECO:0000256" key="2">
    <source>
        <dbReference type="ARBA" id="ARBA00023125"/>
    </source>
</evidence>
<dbReference type="EMBL" id="JABFOF010000011">
    <property type="protein sequence ID" value="KAG2371661.1"/>
    <property type="molecule type" value="Genomic_DNA"/>
</dbReference>
<organism evidence="7 8">
    <name type="scientific">Phaseolus angularis</name>
    <name type="common">Azuki bean</name>
    <name type="synonym">Vigna angularis</name>
    <dbReference type="NCBI Taxonomy" id="3914"/>
    <lineage>
        <taxon>Eukaryota</taxon>
        <taxon>Viridiplantae</taxon>
        <taxon>Streptophyta</taxon>
        <taxon>Embryophyta</taxon>
        <taxon>Tracheophyta</taxon>
        <taxon>Spermatophyta</taxon>
        <taxon>Magnoliopsida</taxon>
        <taxon>eudicotyledons</taxon>
        <taxon>Gunneridae</taxon>
        <taxon>Pentapetalae</taxon>
        <taxon>rosids</taxon>
        <taxon>fabids</taxon>
        <taxon>Fabales</taxon>
        <taxon>Fabaceae</taxon>
        <taxon>Papilionoideae</taxon>
        <taxon>50 kb inversion clade</taxon>
        <taxon>NPAAA clade</taxon>
        <taxon>indigoferoid/millettioid clade</taxon>
        <taxon>Phaseoleae</taxon>
        <taxon>Vigna</taxon>
    </lineage>
</organism>
<dbReference type="PANTHER" id="PTHR10641:SF1418">
    <property type="entry name" value="MYB-RELATED TRANSCRIPTION FACTOR"/>
    <property type="match status" value="1"/>
</dbReference>
<evidence type="ECO:0000256" key="1">
    <source>
        <dbReference type="ARBA" id="ARBA00004123"/>
    </source>
</evidence>
<reference evidence="7 8" key="1">
    <citation type="submission" date="2020-05" db="EMBL/GenBank/DDBJ databases">
        <title>Vigna angularis (adzuki bean) Var. LongXiaoDou No. 4 denovo assembly.</title>
        <authorList>
            <person name="Xiang H."/>
        </authorList>
    </citation>
    <scope>NUCLEOTIDE SEQUENCE [LARGE SCALE GENOMIC DNA]</scope>
    <source>
        <tissue evidence="7">Leaf</tissue>
    </source>
</reference>
<dbReference type="InterPro" id="IPR009057">
    <property type="entry name" value="Homeodomain-like_sf"/>
</dbReference>
<dbReference type="InterPro" id="IPR001005">
    <property type="entry name" value="SANT/Myb"/>
</dbReference>
<dbReference type="PROSITE" id="PS50090">
    <property type="entry name" value="MYB_LIKE"/>
    <property type="match status" value="1"/>
</dbReference>
<dbReference type="InterPro" id="IPR017930">
    <property type="entry name" value="Myb_dom"/>
</dbReference>
<evidence type="ECO:0000313" key="7">
    <source>
        <dbReference type="EMBL" id="KAG2371661.1"/>
    </source>
</evidence>
<dbReference type="Proteomes" id="UP000743370">
    <property type="component" value="Unassembled WGS sequence"/>
</dbReference>
<evidence type="ECO:0000256" key="4">
    <source>
        <dbReference type="SAM" id="MobiDB-lite"/>
    </source>
</evidence>
<dbReference type="AlphaFoldDB" id="A0A8T0JHD9"/>
<evidence type="ECO:0000256" key="3">
    <source>
        <dbReference type="ARBA" id="ARBA00023242"/>
    </source>
</evidence>
<keyword evidence="2" id="KW-0238">DNA-binding</keyword>
<evidence type="ECO:0000259" key="6">
    <source>
        <dbReference type="PROSITE" id="PS51294"/>
    </source>
</evidence>
<sequence>MVALVCLGKWFDMANDFRLRFAKEIRGERLVVLDEHNKRDILIPGTGGVTIKAVSELQMSELLNQKLTVKGKVPDITEMRTPSWDNRGLKKGTWTPEEDRKLVAYVTRYGSWNWRQLPRFADNEIKNHWHTTLKKRFGKKAVYTETNVKASKSNSFGSNPDKDCIENNGFFLEASHSPTVSKASDPDPLSPELSSSEFSSSDYTTHQNLFLEDGFDFLDAYLADMNQNISTESFHISQVTSQANGIDNFHGSDAPKTMECVRPESPLSYYNENSLVENDDFGFLEEIEPITEHSWTEAFVADMSLIPNELLVPLVNESESYFSSAYDVDDIWCLKNNSHMI</sequence>
<comment type="caution">
    <text evidence="7">The sequence shown here is derived from an EMBL/GenBank/DDBJ whole genome shotgun (WGS) entry which is preliminary data.</text>
</comment>
<keyword evidence="3" id="KW-0539">Nucleus</keyword>
<dbReference type="PROSITE" id="PS51294">
    <property type="entry name" value="HTH_MYB"/>
    <property type="match status" value="1"/>
</dbReference>
<dbReference type="SUPFAM" id="SSF46689">
    <property type="entry name" value="Homeodomain-like"/>
    <property type="match status" value="1"/>
</dbReference>